<sequence length="56" mass="6287">MAVVHEDTAERFDELAACVRALHSYEMPQIITVPLAAGPADYLEWIRQETTPESDV</sequence>
<gene>
    <name evidence="2" type="ORF">GCM10012278_53270</name>
</gene>
<evidence type="ECO:0000313" key="2">
    <source>
        <dbReference type="EMBL" id="GGP11059.1"/>
    </source>
</evidence>
<evidence type="ECO:0000256" key="1">
    <source>
        <dbReference type="ARBA" id="ARBA00010169"/>
    </source>
</evidence>
<keyword evidence="3" id="KW-1185">Reference proteome</keyword>
<comment type="caution">
    <text evidence="2">The sequence shown here is derived from an EMBL/GenBank/DDBJ whole genome shotgun (WGS) entry which is preliminary data.</text>
</comment>
<reference evidence="2" key="2">
    <citation type="submission" date="2020-09" db="EMBL/GenBank/DDBJ databases">
        <authorList>
            <person name="Sun Q."/>
            <person name="Zhou Y."/>
        </authorList>
    </citation>
    <scope>NUCLEOTIDE SEQUENCE</scope>
    <source>
        <strain evidence="2">CGMCC 4.7430</strain>
    </source>
</reference>
<dbReference type="Proteomes" id="UP000660745">
    <property type="component" value="Unassembled WGS sequence"/>
</dbReference>
<reference evidence="2" key="1">
    <citation type="journal article" date="2014" name="Int. J. Syst. Evol. Microbiol.">
        <title>Complete genome sequence of Corynebacterium casei LMG S-19264T (=DSM 44701T), isolated from a smear-ripened cheese.</title>
        <authorList>
            <consortium name="US DOE Joint Genome Institute (JGI-PGF)"/>
            <person name="Walter F."/>
            <person name="Albersmeier A."/>
            <person name="Kalinowski J."/>
            <person name="Ruckert C."/>
        </authorList>
    </citation>
    <scope>NUCLEOTIDE SEQUENCE</scope>
    <source>
        <strain evidence="2">CGMCC 4.7430</strain>
    </source>
</reference>
<dbReference type="InterPro" id="IPR011322">
    <property type="entry name" value="N-reg_PII-like_a/b"/>
</dbReference>
<dbReference type="AlphaFoldDB" id="A0A918E7N2"/>
<dbReference type="Pfam" id="PF03091">
    <property type="entry name" value="CutA1"/>
    <property type="match status" value="1"/>
</dbReference>
<accession>A0A918E7N2</accession>
<organism evidence="2 3">
    <name type="scientific">Nonomuraea glycinis</name>
    <dbReference type="NCBI Taxonomy" id="2047744"/>
    <lineage>
        <taxon>Bacteria</taxon>
        <taxon>Bacillati</taxon>
        <taxon>Actinomycetota</taxon>
        <taxon>Actinomycetes</taxon>
        <taxon>Streptosporangiales</taxon>
        <taxon>Streptosporangiaceae</taxon>
        <taxon>Nonomuraea</taxon>
    </lineage>
</organism>
<dbReference type="InterPro" id="IPR004323">
    <property type="entry name" value="Ion_tolerance_CutA"/>
</dbReference>
<dbReference type="Gene3D" id="3.30.70.120">
    <property type="match status" value="1"/>
</dbReference>
<proteinExistence type="inferred from homology"/>
<dbReference type="SUPFAM" id="SSF54913">
    <property type="entry name" value="GlnB-like"/>
    <property type="match status" value="1"/>
</dbReference>
<dbReference type="GO" id="GO:0010038">
    <property type="term" value="P:response to metal ion"/>
    <property type="evidence" value="ECO:0007669"/>
    <property type="project" value="InterPro"/>
</dbReference>
<evidence type="ECO:0000313" key="3">
    <source>
        <dbReference type="Proteomes" id="UP000660745"/>
    </source>
</evidence>
<comment type="similarity">
    <text evidence="1">Belongs to the CutA family.</text>
</comment>
<dbReference type="InterPro" id="IPR015867">
    <property type="entry name" value="N-reg_PII/ATP_PRibTrfase_C"/>
</dbReference>
<evidence type="ECO:0008006" key="4">
    <source>
        <dbReference type="Google" id="ProtNLM"/>
    </source>
</evidence>
<name>A0A918E7N2_9ACTN</name>
<protein>
    <recommendedName>
        <fullName evidence="4">Divalent-cation tolerance protein CutA</fullName>
    </recommendedName>
</protein>
<dbReference type="EMBL" id="BMNK01000009">
    <property type="protein sequence ID" value="GGP11059.1"/>
    <property type="molecule type" value="Genomic_DNA"/>
</dbReference>